<proteinExistence type="predicted"/>
<feature type="transmembrane region" description="Helical" evidence="1">
    <location>
        <begin position="7"/>
        <end position="40"/>
    </location>
</feature>
<protein>
    <recommendedName>
        <fullName evidence="4">NADH dehydrogenase subunit 4L</fullName>
    </recommendedName>
</protein>
<evidence type="ECO:0000256" key="1">
    <source>
        <dbReference type="SAM" id="Phobius"/>
    </source>
</evidence>
<dbReference type="Proteomes" id="UP000606193">
    <property type="component" value="Unassembled WGS sequence"/>
</dbReference>
<keyword evidence="1" id="KW-0812">Transmembrane</keyword>
<name>A0ABR7MZJ3_9FIRM</name>
<evidence type="ECO:0008006" key="4">
    <source>
        <dbReference type="Google" id="ProtNLM"/>
    </source>
</evidence>
<evidence type="ECO:0000313" key="3">
    <source>
        <dbReference type="Proteomes" id="UP000606193"/>
    </source>
</evidence>
<accession>A0ABR7MZJ3</accession>
<keyword evidence="1" id="KW-0472">Membrane</keyword>
<keyword evidence="3" id="KW-1185">Reference proteome</keyword>
<gene>
    <name evidence="2" type="ORF">H8704_02435</name>
</gene>
<evidence type="ECO:0000313" key="2">
    <source>
        <dbReference type="EMBL" id="MBC8561500.1"/>
    </source>
</evidence>
<keyword evidence="1" id="KW-1133">Transmembrane helix</keyword>
<comment type="caution">
    <text evidence="2">The sequence shown here is derived from an EMBL/GenBank/DDBJ whole genome shotgun (WGS) entry which is preliminary data.</text>
</comment>
<reference evidence="2 3" key="1">
    <citation type="submission" date="2020-08" db="EMBL/GenBank/DDBJ databases">
        <title>Genome public.</title>
        <authorList>
            <person name="Liu C."/>
            <person name="Sun Q."/>
        </authorList>
    </citation>
    <scope>NUCLEOTIDE SEQUENCE [LARGE SCALE GENOMIC DNA]</scope>
    <source>
        <strain evidence="2 3">NSJ-37</strain>
    </source>
</reference>
<sequence>MKRMLGFILFWIAIGMTIMAFLSNDFLAFCIIVLCLILGYNLFCGC</sequence>
<dbReference type="EMBL" id="JACRSX010000002">
    <property type="protein sequence ID" value="MBC8561500.1"/>
    <property type="molecule type" value="Genomic_DNA"/>
</dbReference>
<organism evidence="2 3">
    <name type="scientific">Jutongia huaianensis</name>
    <dbReference type="NCBI Taxonomy" id="2763668"/>
    <lineage>
        <taxon>Bacteria</taxon>
        <taxon>Bacillati</taxon>
        <taxon>Bacillota</taxon>
        <taxon>Clostridia</taxon>
        <taxon>Lachnospirales</taxon>
        <taxon>Lachnospiraceae</taxon>
        <taxon>Jutongia</taxon>
    </lineage>
</organism>
<dbReference type="RefSeq" id="WP_178659371.1">
    <property type="nucleotide sequence ID" value="NZ_JACRSX010000002.1"/>
</dbReference>